<feature type="region of interest" description="Disordered" evidence="1">
    <location>
        <begin position="94"/>
        <end position="115"/>
    </location>
</feature>
<protein>
    <submittedName>
        <fullName evidence="4">PH domain-containing protein</fullName>
    </submittedName>
</protein>
<dbReference type="Pfam" id="PF10756">
    <property type="entry name" value="bPH_6"/>
    <property type="match status" value="1"/>
</dbReference>
<keyword evidence="5" id="KW-1185">Reference proteome</keyword>
<accession>A0A1C6V9K4</accession>
<dbReference type="Proteomes" id="UP000199696">
    <property type="component" value="Unassembled WGS sequence"/>
</dbReference>
<feature type="domain" description="Low molecular weight protein antigen 6 PH" evidence="3">
    <location>
        <begin position="57"/>
        <end position="139"/>
    </location>
</feature>
<feature type="transmembrane region" description="Helical" evidence="2">
    <location>
        <begin position="9"/>
        <end position="27"/>
    </location>
</feature>
<proteinExistence type="predicted"/>
<dbReference type="AlphaFoldDB" id="A0A1C6V9K4"/>
<reference evidence="5" key="1">
    <citation type="submission" date="2016-06" db="EMBL/GenBank/DDBJ databases">
        <authorList>
            <person name="Varghese N."/>
            <person name="Submissions Spin"/>
        </authorList>
    </citation>
    <scope>NUCLEOTIDE SEQUENCE [LARGE SCALE GENOMIC DNA]</scope>
    <source>
        <strain evidence="5">DSM 44814</strain>
    </source>
</reference>
<organism evidence="4 5">
    <name type="scientific">Micromonospora eburnea</name>
    <dbReference type="NCBI Taxonomy" id="227316"/>
    <lineage>
        <taxon>Bacteria</taxon>
        <taxon>Bacillati</taxon>
        <taxon>Actinomycetota</taxon>
        <taxon>Actinomycetes</taxon>
        <taxon>Micromonosporales</taxon>
        <taxon>Micromonosporaceae</taxon>
        <taxon>Micromonospora</taxon>
    </lineage>
</organism>
<keyword evidence="2" id="KW-1133">Transmembrane helix</keyword>
<feature type="transmembrane region" description="Helical" evidence="2">
    <location>
        <begin position="33"/>
        <end position="53"/>
    </location>
</feature>
<dbReference type="EMBL" id="FMHY01000002">
    <property type="protein sequence ID" value="SCL63041.1"/>
    <property type="molecule type" value="Genomic_DNA"/>
</dbReference>
<evidence type="ECO:0000313" key="5">
    <source>
        <dbReference type="Proteomes" id="UP000199696"/>
    </source>
</evidence>
<keyword evidence="2" id="KW-0472">Membrane</keyword>
<name>A0A1C6V9K4_9ACTN</name>
<evidence type="ECO:0000256" key="1">
    <source>
        <dbReference type="SAM" id="MobiDB-lite"/>
    </source>
</evidence>
<sequence>MELHRSRGALPLAVACVAGGMMVLAVAGEGALLQMLAALGVIVVGGAVLVGAARPFRFVIGPEGLEVRRPGLRGTYRWEQFDALALDDAARLVGVPAAGPPPGPPTTARHPGDGRPAVELLNLTQVRERPDEVVAALTRYSGGRFTDARTPHTNRQQEAAA</sequence>
<dbReference type="RefSeq" id="WP_091123072.1">
    <property type="nucleotide sequence ID" value="NZ_FMHY01000002.1"/>
</dbReference>
<evidence type="ECO:0000259" key="3">
    <source>
        <dbReference type="Pfam" id="PF10756"/>
    </source>
</evidence>
<keyword evidence="2" id="KW-0812">Transmembrane</keyword>
<dbReference type="InterPro" id="IPR019692">
    <property type="entry name" value="CFP-6_PH"/>
</dbReference>
<evidence type="ECO:0000313" key="4">
    <source>
        <dbReference type="EMBL" id="SCL63041.1"/>
    </source>
</evidence>
<gene>
    <name evidence="4" type="ORF">GA0070604_4882</name>
</gene>
<evidence type="ECO:0000256" key="2">
    <source>
        <dbReference type="SAM" id="Phobius"/>
    </source>
</evidence>
<dbReference type="STRING" id="227316.GA0070604_4882"/>